<sequence length="132" mass="13223">MLLEALIGVLITAIMAAGMAHVASRIVSSQHDAGIDALVVGELRNVMQVAGVDLCDDPAPLADKKGLPAQLKGDISLGRQACSAATDEQLEIGGVTFTAKLPPVVELTATKGDTLVLAVSSVVPAAAGGDAP</sequence>
<accession>A0A7V8GNW5</accession>
<evidence type="ECO:0000313" key="2">
    <source>
        <dbReference type="Proteomes" id="UP000462066"/>
    </source>
</evidence>
<name>A0A7V8GNW5_9GAMM</name>
<keyword evidence="2" id="KW-1185">Reference proteome</keyword>
<organism evidence="1 2">
    <name type="scientific">Pseudoxanthomonas broegbernensis</name>
    <dbReference type="NCBI Taxonomy" id="83619"/>
    <lineage>
        <taxon>Bacteria</taxon>
        <taxon>Pseudomonadati</taxon>
        <taxon>Pseudomonadota</taxon>
        <taxon>Gammaproteobacteria</taxon>
        <taxon>Lysobacterales</taxon>
        <taxon>Lysobacteraceae</taxon>
        <taxon>Pseudoxanthomonas</taxon>
    </lineage>
</organism>
<evidence type="ECO:0000313" key="1">
    <source>
        <dbReference type="EMBL" id="KAF1687219.1"/>
    </source>
</evidence>
<dbReference type="Proteomes" id="UP000462066">
    <property type="component" value="Unassembled WGS sequence"/>
</dbReference>
<protein>
    <submittedName>
        <fullName evidence="1">Uncharacterized protein</fullName>
    </submittedName>
</protein>
<comment type="caution">
    <text evidence="1">The sequence shown here is derived from an EMBL/GenBank/DDBJ whole genome shotgun (WGS) entry which is preliminary data.</text>
</comment>
<gene>
    <name evidence="1" type="ORF">B1992_04340</name>
</gene>
<reference evidence="1 2" key="1">
    <citation type="submission" date="2017-10" db="EMBL/GenBank/DDBJ databases">
        <title>Whole genome sequencing of Pseudoxanthomonas broegbernensis DSM 12573(T).</title>
        <authorList>
            <person name="Kumar S."/>
            <person name="Bansal K."/>
            <person name="Kaur A."/>
            <person name="Patil P."/>
            <person name="Sharma S."/>
            <person name="Patil P.B."/>
        </authorList>
    </citation>
    <scope>NUCLEOTIDE SEQUENCE [LARGE SCALE GENOMIC DNA]</scope>
    <source>
        <strain evidence="1 2">DSM 12573</strain>
    </source>
</reference>
<dbReference type="AlphaFoldDB" id="A0A7V8GNW5"/>
<dbReference type="EMBL" id="MWIP01000003">
    <property type="protein sequence ID" value="KAF1687219.1"/>
    <property type="molecule type" value="Genomic_DNA"/>
</dbReference>
<proteinExistence type="predicted"/>